<proteinExistence type="predicted"/>
<dbReference type="EMBL" id="CM051407">
    <property type="protein sequence ID" value="KAJ4701860.1"/>
    <property type="molecule type" value="Genomic_DNA"/>
</dbReference>
<organism evidence="1 2">
    <name type="scientific">Melia azedarach</name>
    <name type="common">Chinaberry tree</name>
    <dbReference type="NCBI Taxonomy" id="155640"/>
    <lineage>
        <taxon>Eukaryota</taxon>
        <taxon>Viridiplantae</taxon>
        <taxon>Streptophyta</taxon>
        <taxon>Embryophyta</taxon>
        <taxon>Tracheophyta</taxon>
        <taxon>Spermatophyta</taxon>
        <taxon>Magnoliopsida</taxon>
        <taxon>eudicotyledons</taxon>
        <taxon>Gunneridae</taxon>
        <taxon>Pentapetalae</taxon>
        <taxon>rosids</taxon>
        <taxon>malvids</taxon>
        <taxon>Sapindales</taxon>
        <taxon>Meliaceae</taxon>
        <taxon>Melia</taxon>
    </lineage>
</organism>
<accession>A0ACC1WRL9</accession>
<sequence>MSSSLFNNSSISISVSDDDSDELGRMRVRVRRKRKKNSHRFNNDLTRRVLRFFMRHWTILIFVFAAGLLLFEATRIGRKPSLVVKPKRGEVETQSSVEKSELKELKKPSPENRSESNLNRLDPVTKIIHGVRQRCLNLLPPEQLEQLDLPANEESKSSVKKLVYLSDNNLPYVGGNTTFSRQLSEGSRFNLFTGDQTFDQREKSFKVNETTEIHCGFYNENGGFRILDEDKSYMQDCKVVVSTCAFGGGDDLYQPIGMSEASLRKVCYVAFWDDITVASQEAKGHKIGDDGFIGKWRIIVVKDLPFIDQRLNGKVPKMLAHRLFPNAKYSIWVDSKSQFRRDPIGVLEALIWRSNSVLAISEHGARSSVYDEAKAVVWKHKATPEEVEVQLAQYHRDGLPADKRYKGKKALSEASVIVREHTPLTNLFMCLWFNEVVRFTSRDQLSFPYVLWRLKVLENINMFPVCVRKDLVNSMGHVRKAKPLKSLLSTH</sequence>
<reference evidence="1 2" key="1">
    <citation type="journal article" date="2023" name="Science">
        <title>Complex scaffold remodeling in plant triterpene biosynthesis.</title>
        <authorList>
            <person name="De La Pena R."/>
            <person name="Hodgson H."/>
            <person name="Liu J.C."/>
            <person name="Stephenson M.J."/>
            <person name="Martin A.C."/>
            <person name="Owen C."/>
            <person name="Harkess A."/>
            <person name="Leebens-Mack J."/>
            <person name="Jimenez L.E."/>
            <person name="Osbourn A."/>
            <person name="Sattely E.S."/>
        </authorList>
    </citation>
    <scope>NUCLEOTIDE SEQUENCE [LARGE SCALE GENOMIC DNA]</scope>
    <source>
        <strain evidence="2">cv. JPN11</strain>
        <tissue evidence="1">Leaf</tissue>
    </source>
</reference>
<dbReference type="Proteomes" id="UP001164539">
    <property type="component" value="Chromosome 14"/>
</dbReference>
<name>A0ACC1WRL9_MELAZ</name>
<comment type="caution">
    <text evidence="1">The sequence shown here is derived from an EMBL/GenBank/DDBJ whole genome shotgun (WGS) entry which is preliminary data.</text>
</comment>
<evidence type="ECO:0000313" key="1">
    <source>
        <dbReference type="EMBL" id="KAJ4701860.1"/>
    </source>
</evidence>
<gene>
    <name evidence="1" type="ORF">OWV82_025036</name>
</gene>
<evidence type="ECO:0000313" key="2">
    <source>
        <dbReference type="Proteomes" id="UP001164539"/>
    </source>
</evidence>
<protein>
    <submittedName>
        <fullName evidence="1">Uncharacterized protein</fullName>
    </submittedName>
</protein>
<keyword evidence="2" id="KW-1185">Reference proteome</keyword>